<evidence type="ECO:0000256" key="4">
    <source>
        <dbReference type="ARBA" id="ARBA00023125"/>
    </source>
</evidence>
<dbReference type="HOGENOM" id="CLU_358040_0_0_1"/>
<feature type="region of interest" description="Disordered" evidence="7">
    <location>
        <begin position="624"/>
        <end position="659"/>
    </location>
</feature>
<feature type="region of interest" description="Disordered" evidence="7">
    <location>
        <begin position="25"/>
        <end position="83"/>
    </location>
</feature>
<dbReference type="PANTHER" id="PTHR46373:SF2">
    <property type="entry name" value="RWP-RK DOMAIN-CONTAINING PROTEIN"/>
    <property type="match status" value="1"/>
</dbReference>
<dbReference type="PROSITE" id="PS51519">
    <property type="entry name" value="RWP_RK"/>
    <property type="match status" value="1"/>
</dbReference>
<evidence type="ECO:0000256" key="2">
    <source>
        <dbReference type="ARBA" id="ARBA00023015"/>
    </source>
</evidence>
<proteinExistence type="predicted"/>
<evidence type="ECO:0000256" key="7">
    <source>
        <dbReference type="SAM" id="MobiDB-lite"/>
    </source>
</evidence>
<reference evidence="9 10" key="1">
    <citation type="journal article" date="2004" name="Nature">
        <title>Genome sequence of the ultrasmall unicellular red alga Cyanidioschyzon merolae 10D.</title>
        <authorList>
            <person name="Matsuzaki M."/>
            <person name="Misumi O."/>
            <person name="Shin-i T."/>
            <person name="Maruyama S."/>
            <person name="Takahara M."/>
            <person name="Miyagishima S."/>
            <person name="Mori T."/>
            <person name="Nishida K."/>
            <person name="Yagisawa F."/>
            <person name="Nishida K."/>
            <person name="Yoshida Y."/>
            <person name="Nishimura Y."/>
            <person name="Nakao S."/>
            <person name="Kobayashi T."/>
            <person name="Momoyama Y."/>
            <person name="Higashiyama T."/>
            <person name="Minoda A."/>
            <person name="Sano M."/>
            <person name="Nomoto H."/>
            <person name="Oishi K."/>
            <person name="Hayashi H."/>
            <person name="Ohta F."/>
            <person name="Nishizaka S."/>
            <person name="Haga S."/>
            <person name="Miura S."/>
            <person name="Morishita T."/>
            <person name="Kabeya Y."/>
            <person name="Terasawa K."/>
            <person name="Suzuki Y."/>
            <person name="Ishii Y."/>
            <person name="Asakawa S."/>
            <person name="Takano H."/>
            <person name="Ohta N."/>
            <person name="Kuroiwa H."/>
            <person name="Tanaka K."/>
            <person name="Shimizu N."/>
            <person name="Sugano S."/>
            <person name="Sato N."/>
            <person name="Nozaki H."/>
            <person name="Ogasawara N."/>
            <person name="Kohara Y."/>
            <person name="Kuroiwa T."/>
        </authorList>
    </citation>
    <scope>NUCLEOTIDE SEQUENCE [LARGE SCALE GENOMIC DNA]</scope>
    <source>
        <strain evidence="9 10">10D</strain>
    </source>
</reference>
<dbReference type="Gramene" id="CMN310CT">
    <property type="protein sequence ID" value="CMN310CT"/>
    <property type="gene ID" value="CMN310C"/>
</dbReference>
<feature type="compositionally biased region" description="Low complexity" evidence="7">
    <location>
        <begin position="627"/>
        <end position="643"/>
    </location>
</feature>
<keyword evidence="10" id="KW-1185">Reference proteome</keyword>
<sequence>MRRFPGSAGLFLAWNDFDSSFGSGNDAACESGSAEALLPPPGPPLRLSGLLAGTGTGDPVIQKRRLGERRPPKPGGSSERRSYGAVVDPQWAIAACSHSHTAETASCSTTYPLHDGRYVPSSGAGLRGSTMPTTKDRSNCLHAMRQSRSTDSMERAFVGFHSDRRQDDLAPVDEAVLSQASTERLEGIAGKRNSNMPDLSLCSHSETAPGIDAAPGYISTDEIPERHGPVLHRCIWVEAVLHGDCPAEIAQHSMLEIRAKNGTQWQSICPDLDHDLEGSPAHEWHTTLAPDRNTHLRHTASQPVHQDAPDASFARVTIFGSDAPASPPLRQTAAVALTARHSRPKQPRAAESRLHVLRIPCGCRLASNGVCELEIYLHMRIKVASETRFGCTLFAFDQQRTPLASPHFVYVTISGGNVTDRNNPIGRLQVTCERASNWSRERMRGIPEASWQRATWLLPTSLHDPVTAGLSQAPNETELAAPLDMFDVFWRPAANCALAGSPSRASSQPCPRSVKHAPDAPVHPRRASGVNAAALGIESDAPFQSCCALEGASARAAASRVSPVTDAWSSVEQAETYALWSFSLDSFEPVAAVEPRSSLATEQLVAERECCPLEKPDFPGVGVACKPPSATSPHSSASGTPGHASSDSHGIDSQPAVDPDTAQAFARVRERIRGKSKRFTLYAITLSDLRSFFHLPRDVVARHLGICVTLLKKIARRNGIAHWPYRRLKTLRSKIAALEVELQLPSVVDRNGRALCRQLQQLRQRMQQIQGNGAVSDDALPAS</sequence>
<organism evidence="9 10">
    <name type="scientific">Cyanidioschyzon merolae (strain NIES-3377 / 10D)</name>
    <name type="common">Unicellular red alga</name>
    <dbReference type="NCBI Taxonomy" id="280699"/>
    <lineage>
        <taxon>Eukaryota</taxon>
        <taxon>Rhodophyta</taxon>
        <taxon>Bangiophyceae</taxon>
        <taxon>Cyanidiales</taxon>
        <taxon>Cyanidiaceae</taxon>
        <taxon>Cyanidioschyzon</taxon>
    </lineage>
</organism>
<dbReference type="InterPro" id="IPR003035">
    <property type="entry name" value="RWP-RK_dom"/>
</dbReference>
<evidence type="ECO:0000256" key="3">
    <source>
        <dbReference type="ARBA" id="ARBA00023054"/>
    </source>
</evidence>
<dbReference type="STRING" id="280699.M1UU75"/>
<dbReference type="GO" id="GO:0003700">
    <property type="term" value="F:DNA-binding transcription factor activity"/>
    <property type="evidence" value="ECO:0007669"/>
    <property type="project" value="InterPro"/>
</dbReference>
<dbReference type="AlphaFoldDB" id="M1UU75"/>
<evidence type="ECO:0000256" key="6">
    <source>
        <dbReference type="ARBA" id="ARBA00023242"/>
    </source>
</evidence>
<feature type="region of interest" description="Disordered" evidence="7">
    <location>
        <begin position="501"/>
        <end position="525"/>
    </location>
</feature>
<evidence type="ECO:0000313" key="10">
    <source>
        <dbReference type="Proteomes" id="UP000007014"/>
    </source>
</evidence>
<gene>
    <name evidence="9" type="ORF">CYME_CMN310C</name>
</gene>
<keyword evidence="5" id="KW-0804">Transcription</keyword>
<feature type="domain" description="RWP-RK" evidence="8">
    <location>
        <begin position="664"/>
        <end position="751"/>
    </location>
</feature>
<dbReference type="RefSeq" id="XP_005537417.1">
    <property type="nucleotide sequence ID" value="XM_005537360.1"/>
</dbReference>
<dbReference type="eggNOG" id="ENOG502S1XF">
    <property type="taxonomic scope" value="Eukaryota"/>
</dbReference>
<dbReference type="GeneID" id="16995171"/>
<dbReference type="Proteomes" id="UP000007014">
    <property type="component" value="Chromosome 14"/>
</dbReference>
<protein>
    <recommendedName>
        <fullName evidence="8">RWP-RK domain-containing protein</fullName>
    </recommendedName>
</protein>
<dbReference type="KEGG" id="cme:CYME_CMN310C"/>
<dbReference type="GO" id="GO:0003677">
    <property type="term" value="F:DNA binding"/>
    <property type="evidence" value="ECO:0007669"/>
    <property type="project" value="UniProtKB-KW"/>
</dbReference>
<keyword evidence="3" id="KW-0175">Coiled coil</keyword>
<dbReference type="Pfam" id="PF02042">
    <property type="entry name" value="RWP-RK"/>
    <property type="match status" value="1"/>
</dbReference>
<accession>M1UU75</accession>
<dbReference type="OrthoDB" id="6270329at2759"/>
<evidence type="ECO:0000259" key="8">
    <source>
        <dbReference type="PROSITE" id="PS51519"/>
    </source>
</evidence>
<keyword evidence="4" id="KW-0238">DNA-binding</keyword>
<evidence type="ECO:0000256" key="1">
    <source>
        <dbReference type="ARBA" id="ARBA00004049"/>
    </source>
</evidence>
<name>M1UU75_CYAM1</name>
<dbReference type="PANTHER" id="PTHR46373">
    <property type="entry name" value="PROTEIN RKD4"/>
    <property type="match status" value="1"/>
</dbReference>
<reference evidence="9 10" key="2">
    <citation type="journal article" date="2007" name="BMC Biol.">
        <title>A 100%-complete sequence reveals unusually simple genomic features in the hot-spring red alga Cyanidioschyzon merolae.</title>
        <authorList>
            <person name="Nozaki H."/>
            <person name="Takano H."/>
            <person name="Misumi O."/>
            <person name="Terasawa K."/>
            <person name="Matsuzaki M."/>
            <person name="Maruyama S."/>
            <person name="Nishida K."/>
            <person name="Yagisawa F."/>
            <person name="Yoshida Y."/>
            <person name="Fujiwara T."/>
            <person name="Takio S."/>
            <person name="Tamura K."/>
            <person name="Chung S.J."/>
            <person name="Nakamura S."/>
            <person name="Kuroiwa H."/>
            <person name="Tanaka K."/>
            <person name="Sato N."/>
            <person name="Kuroiwa T."/>
        </authorList>
    </citation>
    <scope>NUCLEOTIDE SEQUENCE [LARGE SCALE GENOMIC DNA]</scope>
    <source>
        <strain evidence="9 10">10D</strain>
    </source>
</reference>
<keyword evidence="6" id="KW-0539">Nucleus</keyword>
<evidence type="ECO:0000313" key="9">
    <source>
        <dbReference type="EMBL" id="BAM81381.1"/>
    </source>
</evidence>
<comment type="function">
    <text evidence="1">Putative transcription factor.</text>
</comment>
<keyword evidence="2" id="KW-0805">Transcription regulation</keyword>
<evidence type="ECO:0000256" key="5">
    <source>
        <dbReference type="ARBA" id="ARBA00023163"/>
    </source>
</evidence>
<dbReference type="EMBL" id="AP006496">
    <property type="protein sequence ID" value="BAM81381.1"/>
    <property type="molecule type" value="Genomic_DNA"/>
</dbReference>
<dbReference type="InterPro" id="IPR044607">
    <property type="entry name" value="RKD-like"/>
</dbReference>